<proteinExistence type="predicted"/>
<dbReference type="eggNOG" id="COG3209">
    <property type="taxonomic scope" value="Bacteria"/>
</dbReference>
<dbReference type="Proteomes" id="UP000007519">
    <property type="component" value="Chromosome"/>
</dbReference>
<dbReference type="STRING" id="984262.SGRA_3765"/>
<keyword evidence="2" id="KW-1185">Reference proteome</keyword>
<evidence type="ECO:0000313" key="2">
    <source>
        <dbReference type="Proteomes" id="UP000007519"/>
    </source>
</evidence>
<organism evidence="1 2">
    <name type="scientific">Saprospira grandis (strain Lewin)</name>
    <dbReference type="NCBI Taxonomy" id="984262"/>
    <lineage>
        <taxon>Bacteria</taxon>
        <taxon>Pseudomonadati</taxon>
        <taxon>Bacteroidota</taxon>
        <taxon>Saprospiria</taxon>
        <taxon>Saprospirales</taxon>
        <taxon>Saprospiraceae</taxon>
        <taxon>Saprospira</taxon>
    </lineage>
</organism>
<dbReference type="RefSeq" id="WP_015694068.1">
    <property type="nucleotide sequence ID" value="NC_016940.1"/>
</dbReference>
<dbReference type="AlphaFoldDB" id="H6L8B7"/>
<protein>
    <submittedName>
        <fullName evidence="1">Uncharacterized protein</fullName>
    </submittedName>
</protein>
<reference evidence="1 2" key="1">
    <citation type="journal article" date="2012" name="Stand. Genomic Sci.">
        <title>Complete genome sequencing and analysis of Saprospira grandis str. Lewin, a predatory marine bacterium.</title>
        <authorList>
            <person name="Saw J.H."/>
            <person name="Yuryev A."/>
            <person name="Kanbe M."/>
            <person name="Hou S."/>
            <person name="Young A.G."/>
            <person name="Aizawa S."/>
            <person name="Alam M."/>
        </authorList>
    </citation>
    <scope>NUCLEOTIDE SEQUENCE [LARGE SCALE GENOMIC DNA]</scope>
    <source>
        <strain evidence="1 2">Lewin</strain>
    </source>
</reference>
<sequence length="253" mass="29096">MFKAVEDFNPPRTIDVEWDCCMAVGFNPQVYIHPTGPKGRRPRGLQGGRAAADPASLLAQGRADLRALQGPGRLWRQAPKKYIFSPPAKSRWSSNKIDIMIEVIFDEKFLILSIGSTKINVDLYYYRIDPNLYSDDESITKALKVFKKKILNWKFKLQSLSIKNNHFFVPIEFHDEYIGLLGCEYLENEMLRIKYGFTTDIEGYSIYPSSKEIKMDFTFEADGNSILWISRAKLEENLSSLVAFFELKIANQN</sequence>
<name>H6L8B7_SAPGL</name>
<dbReference type="EMBL" id="CP002831">
    <property type="protein sequence ID" value="AFC26481.1"/>
    <property type="molecule type" value="Genomic_DNA"/>
</dbReference>
<accession>H6L8B7</accession>
<dbReference type="HOGENOM" id="CLU_1097907_0_0_10"/>
<gene>
    <name evidence="1" type="ordered locus">SGRA_3765</name>
</gene>
<dbReference type="KEGG" id="sgn:SGRA_3765"/>
<evidence type="ECO:0000313" key="1">
    <source>
        <dbReference type="EMBL" id="AFC26481.1"/>
    </source>
</evidence>